<dbReference type="EC" id="2.6.1.57" evidence="9"/>
<comment type="cofactor">
    <cofactor evidence="1">
        <name>pyridoxal 5'-phosphate</name>
        <dbReference type="ChEBI" id="CHEBI:597326"/>
    </cofactor>
</comment>
<dbReference type="SUPFAM" id="SSF53383">
    <property type="entry name" value="PLP-dependent transferases"/>
    <property type="match status" value="1"/>
</dbReference>
<dbReference type="GO" id="GO:0008793">
    <property type="term" value="F:aromatic-amino-acid transaminase activity"/>
    <property type="evidence" value="ECO:0007669"/>
    <property type="project" value="TreeGrafter"/>
</dbReference>
<dbReference type="InterPro" id="IPR004839">
    <property type="entry name" value="Aminotransferase_I/II_large"/>
</dbReference>
<protein>
    <recommendedName>
        <fullName evidence="9">aromatic-amino-acid transaminase</fullName>
        <ecNumber evidence="9">2.6.1.57</ecNumber>
    </recommendedName>
</protein>
<evidence type="ECO:0000313" key="11">
    <source>
        <dbReference type="EMBL" id="ANA51886.1"/>
    </source>
</evidence>
<evidence type="ECO:0000256" key="7">
    <source>
        <dbReference type="ARBA" id="ARBA00022898"/>
    </source>
</evidence>
<dbReference type="EMBL" id="KU050080">
    <property type="protein sequence ID" value="ANA51886.1"/>
    <property type="molecule type" value="Genomic_DNA"/>
</dbReference>
<evidence type="ECO:0000256" key="9">
    <source>
        <dbReference type="ARBA" id="ARBA00067014"/>
    </source>
</evidence>
<dbReference type="InterPro" id="IPR050859">
    <property type="entry name" value="Class-I_PLP-dep_aminotransf"/>
</dbReference>
<dbReference type="GO" id="GO:0019878">
    <property type="term" value="P:lysine biosynthetic process via aminoadipic acid"/>
    <property type="evidence" value="ECO:0007669"/>
    <property type="project" value="TreeGrafter"/>
</dbReference>
<proteinExistence type="inferred from homology"/>
<dbReference type="FunFam" id="3.40.640.10:FF:000074">
    <property type="entry name" value="Aromatic amino acid aminotransferase"/>
    <property type="match status" value="1"/>
</dbReference>
<evidence type="ECO:0000256" key="4">
    <source>
        <dbReference type="ARBA" id="ARBA00022490"/>
    </source>
</evidence>
<evidence type="ECO:0000256" key="3">
    <source>
        <dbReference type="ARBA" id="ARBA00007441"/>
    </source>
</evidence>
<evidence type="ECO:0000256" key="5">
    <source>
        <dbReference type="ARBA" id="ARBA00022576"/>
    </source>
</evidence>
<dbReference type="InterPro" id="IPR015424">
    <property type="entry name" value="PyrdxlP-dep_Trfase"/>
</dbReference>
<keyword evidence="4" id="KW-0963">Cytoplasm</keyword>
<evidence type="ECO:0000256" key="1">
    <source>
        <dbReference type="ARBA" id="ARBA00001933"/>
    </source>
</evidence>
<dbReference type="SMR" id="A0A166MTI9"/>
<dbReference type="PANTHER" id="PTHR42790:SF21">
    <property type="entry name" value="AROMATIC_AMINOADIPATE AMINOTRANSFERASE 1"/>
    <property type="match status" value="1"/>
</dbReference>
<dbReference type="AlphaFoldDB" id="A0A166MTI9"/>
<keyword evidence="6 11" id="KW-0808">Transferase</keyword>
<name>A0A166MTI9_YEASX</name>
<comment type="similarity">
    <text evidence="3">Belongs to the class-I pyridoxal-phosphate-dependent aminotransferase family.</text>
</comment>
<dbReference type="InterPro" id="IPR015421">
    <property type="entry name" value="PyrdxlP-dep_Trfase_major"/>
</dbReference>
<dbReference type="GO" id="GO:0005737">
    <property type="term" value="C:cytoplasm"/>
    <property type="evidence" value="ECO:0007669"/>
    <property type="project" value="UniProtKB-SubCell"/>
</dbReference>
<dbReference type="Gene3D" id="3.40.640.10">
    <property type="entry name" value="Type I PLP-dependent aspartate aminotransferase-like (Major domain)"/>
    <property type="match status" value="1"/>
</dbReference>
<organism evidence="11">
    <name type="scientific">Saccharomyces cerevisiae</name>
    <name type="common">Baker's yeast</name>
    <dbReference type="NCBI Taxonomy" id="4932"/>
    <lineage>
        <taxon>Eukaryota</taxon>
        <taxon>Fungi</taxon>
        <taxon>Dikarya</taxon>
        <taxon>Ascomycota</taxon>
        <taxon>Saccharomycotina</taxon>
        <taxon>Saccharomycetes</taxon>
        <taxon>Saccharomycetales</taxon>
        <taxon>Saccharomycetaceae</taxon>
        <taxon>Saccharomyces</taxon>
    </lineage>
</organism>
<sequence>MTLPESKDFSYLFSDETNARKPSPLKTCIHLFQDPNIIFLGGGLPLKDYFPWDNLSVDSPKPPFPQGIGAPIDEQNCIKYTVNKDYADKSANPSNDIPLSRALQYGFSAGQPELLNFIRDHTKIIHDLKYKDWDVLATAGNTNAWESTLRVFCNRGDVILVEAHSFSSSLASAEAQGVITFPVPIDADGIIPEKLAKVMENWTPGAPKPKLLYTIPTGQNPTGTSIADHRKEAIYKIAQKYDFLIVEDEPYYFLQMNPYIKDLKEREKAQSSPKQDHDEFLKSLANTFLSLDTEGRVIRMDSFSKVLAPGTRLGWITGSSKILKPYLSLHEMTIQAPAGFTQVLVNATLSRWGQKGYLDWLLGLRHEYTLKRDCAIDALYQYLPQSDAFVINPPIAGMFFTVNIDASVHPEFKTKYNSDPYQLEQSLYHKVVERGVLVVPGSWFKSEGETEPPQPAESKEVSNPNIIFFRGTYAAVSPEKLTEGLKRLGDTLYEEFGISK</sequence>
<dbReference type="PANTHER" id="PTHR42790">
    <property type="entry name" value="AMINOTRANSFERASE"/>
    <property type="match status" value="1"/>
</dbReference>
<evidence type="ECO:0000256" key="6">
    <source>
        <dbReference type="ARBA" id="ARBA00022679"/>
    </source>
</evidence>
<feature type="domain" description="Aminotransferase class I/classII large" evidence="10">
    <location>
        <begin position="103"/>
        <end position="488"/>
    </location>
</feature>
<dbReference type="GO" id="GO:0030170">
    <property type="term" value="F:pyridoxal phosphate binding"/>
    <property type="evidence" value="ECO:0007669"/>
    <property type="project" value="InterPro"/>
</dbReference>
<keyword evidence="5 11" id="KW-0032">Aminotransferase</keyword>
<dbReference type="CDD" id="cd00609">
    <property type="entry name" value="AAT_like"/>
    <property type="match status" value="1"/>
</dbReference>
<dbReference type="VEuPathDB" id="FungiDB:YGL202W"/>
<dbReference type="GO" id="GO:0006571">
    <property type="term" value="P:tyrosine biosynthetic process"/>
    <property type="evidence" value="ECO:0007669"/>
    <property type="project" value="TreeGrafter"/>
</dbReference>
<dbReference type="GO" id="GO:0009074">
    <property type="term" value="P:aromatic amino acid family catabolic process"/>
    <property type="evidence" value="ECO:0007669"/>
    <property type="project" value="TreeGrafter"/>
</dbReference>
<evidence type="ECO:0000259" key="10">
    <source>
        <dbReference type="Pfam" id="PF00155"/>
    </source>
</evidence>
<evidence type="ECO:0000256" key="8">
    <source>
        <dbReference type="ARBA" id="ARBA00051993"/>
    </source>
</evidence>
<comment type="catalytic activity">
    <reaction evidence="8">
        <text>an aromatic L-alpha-amino acid + 2-oxoglutarate = an aromatic oxo-acid + L-glutamate</text>
        <dbReference type="Rhea" id="RHEA:17533"/>
        <dbReference type="ChEBI" id="CHEBI:16810"/>
        <dbReference type="ChEBI" id="CHEBI:29985"/>
        <dbReference type="ChEBI" id="CHEBI:73309"/>
        <dbReference type="ChEBI" id="CHEBI:84824"/>
        <dbReference type="EC" id="2.6.1.57"/>
    </reaction>
</comment>
<gene>
    <name evidence="11" type="primary">ARO8</name>
</gene>
<keyword evidence="7" id="KW-0663">Pyridoxal phosphate</keyword>
<dbReference type="Pfam" id="PF00155">
    <property type="entry name" value="Aminotran_1_2"/>
    <property type="match status" value="1"/>
</dbReference>
<dbReference type="GO" id="GO:0047536">
    <property type="term" value="F:2-aminoadipate transaminase activity"/>
    <property type="evidence" value="ECO:0007669"/>
    <property type="project" value="TreeGrafter"/>
</dbReference>
<reference evidence="11" key="1">
    <citation type="submission" date="2015-11" db="EMBL/GenBank/DDBJ databases">
        <title>Regulation of Crucial Enzymes of Ehrlich Pathway and Transcription Factors on 2-Phenylethanol Biosynthesis in Saccharomyces cerevisiae.</title>
        <authorList>
            <person name="Wang Z."/>
            <person name="Bai X."/>
            <person name="Guo X."/>
            <person name="He X."/>
        </authorList>
    </citation>
    <scope>NUCLEOTIDE SEQUENCE</scope>
    <source>
        <strain evidence="11">MT2</strain>
    </source>
</reference>
<evidence type="ECO:0000256" key="2">
    <source>
        <dbReference type="ARBA" id="ARBA00004496"/>
    </source>
</evidence>
<accession>A0A166MTI9</accession>
<comment type="subcellular location">
    <subcellularLocation>
        <location evidence="2">Cytoplasm</location>
    </subcellularLocation>
</comment>